<protein>
    <submittedName>
        <fullName evidence="2">Uncharacterized protein</fullName>
    </submittedName>
</protein>
<dbReference type="EMBL" id="GGEC01055657">
    <property type="protein sequence ID" value="MBX36141.1"/>
    <property type="molecule type" value="Transcribed_RNA"/>
</dbReference>
<feature type="region of interest" description="Disordered" evidence="1">
    <location>
        <begin position="1"/>
        <end position="26"/>
    </location>
</feature>
<accession>A0A2P2N128</accession>
<dbReference type="AlphaFoldDB" id="A0A2P2N128"/>
<evidence type="ECO:0000256" key="1">
    <source>
        <dbReference type="SAM" id="MobiDB-lite"/>
    </source>
</evidence>
<evidence type="ECO:0000313" key="2">
    <source>
        <dbReference type="EMBL" id="MBX36141.1"/>
    </source>
</evidence>
<name>A0A2P2N128_RHIMU</name>
<organism evidence="2">
    <name type="scientific">Rhizophora mucronata</name>
    <name type="common">Asiatic mangrove</name>
    <dbReference type="NCBI Taxonomy" id="61149"/>
    <lineage>
        <taxon>Eukaryota</taxon>
        <taxon>Viridiplantae</taxon>
        <taxon>Streptophyta</taxon>
        <taxon>Embryophyta</taxon>
        <taxon>Tracheophyta</taxon>
        <taxon>Spermatophyta</taxon>
        <taxon>Magnoliopsida</taxon>
        <taxon>eudicotyledons</taxon>
        <taxon>Gunneridae</taxon>
        <taxon>Pentapetalae</taxon>
        <taxon>rosids</taxon>
        <taxon>fabids</taxon>
        <taxon>Malpighiales</taxon>
        <taxon>Rhizophoraceae</taxon>
        <taxon>Rhizophora</taxon>
    </lineage>
</organism>
<sequence>MIKNKKTPHVKHEIKLQSKSNIPTSA</sequence>
<proteinExistence type="predicted"/>
<reference evidence="2" key="1">
    <citation type="submission" date="2018-02" db="EMBL/GenBank/DDBJ databases">
        <title>Rhizophora mucronata_Transcriptome.</title>
        <authorList>
            <person name="Meera S.P."/>
            <person name="Sreeshan A."/>
            <person name="Augustine A."/>
        </authorList>
    </citation>
    <scope>NUCLEOTIDE SEQUENCE</scope>
    <source>
        <tissue evidence="2">Leaf</tissue>
    </source>
</reference>
<feature type="compositionally biased region" description="Polar residues" evidence="1">
    <location>
        <begin position="17"/>
        <end position="26"/>
    </location>
</feature>